<dbReference type="NCBIfam" id="TIGR01484">
    <property type="entry name" value="HAD-SF-IIB"/>
    <property type="match status" value="1"/>
</dbReference>
<dbReference type="Proteomes" id="UP000270219">
    <property type="component" value="Unassembled WGS sequence"/>
</dbReference>
<dbReference type="CDD" id="cd07516">
    <property type="entry name" value="HAD_Pase"/>
    <property type="match status" value="1"/>
</dbReference>
<dbReference type="Gene3D" id="3.40.50.1000">
    <property type="entry name" value="HAD superfamily/HAD-like"/>
    <property type="match status" value="1"/>
</dbReference>
<dbReference type="GO" id="GO:0005829">
    <property type="term" value="C:cytosol"/>
    <property type="evidence" value="ECO:0007669"/>
    <property type="project" value="TreeGrafter"/>
</dbReference>
<accession>A0A498DRX4</accession>
<keyword evidence="1" id="KW-0378">Hydrolase</keyword>
<dbReference type="NCBIfam" id="TIGR00099">
    <property type="entry name" value="Cof-subfamily"/>
    <property type="match status" value="1"/>
</dbReference>
<gene>
    <name evidence="1" type="ORF">D8M04_00180</name>
</gene>
<dbReference type="InterPro" id="IPR000150">
    <property type="entry name" value="Cof"/>
</dbReference>
<dbReference type="GO" id="GO:0000287">
    <property type="term" value="F:magnesium ion binding"/>
    <property type="evidence" value="ECO:0007669"/>
    <property type="project" value="TreeGrafter"/>
</dbReference>
<sequence length="262" mass="29113">MDVRAIFIDMDGTLLTSSNEISLRNAQAINNAMNQGIKVFLATGRHYDITVPYHRALGLQTPMVCLNGAAIHDGRTGKAVQLNPVLINEERFHQLTDKISCNVIIHTSNGIYCKEMNEEIERWIVEGNVAPRYVGNLKQATYENVLKYSIHTGNSCPQFSRIFQDEADVIDWDDGFEIMAQGISKWYAIKSLLRAYGIHPSEAVTFGDGPNDIQMLQNAGTGVAMGNAAPHVKAMADFITDHHEEDGLAQFIERHLIKSVAI</sequence>
<dbReference type="PANTHER" id="PTHR10000:SF8">
    <property type="entry name" value="HAD SUPERFAMILY HYDROLASE-LIKE, TYPE 3"/>
    <property type="match status" value="1"/>
</dbReference>
<proteinExistence type="predicted"/>
<comment type="caution">
    <text evidence="1">The sequence shown here is derived from an EMBL/GenBank/DDBJ whole genome shotgun (WGS) entry which is preliminary data.</text>
</comment>
<dbReference type="Pfam" id="PF08282">
    <property type="entry name" value="Hydrolase_3"/>
    <property type="match status" value="1"/>
</dbReference>
<evidence type="ECO:0000313" key="1">
    <source>
        <dbReference type="EMBL" id="RLL47737.1"/>
    </source>
</evidence>
<dbReference type="InterPro" id="IPR036412">
    <property type="entry name" value="HAD-like_sf"/>
</dbReference>
<evidence type="ECO:0000313" key="2">
    <source>
        <dbReference type="Proteomes" id="UP000270219"/>
    </source>
</evidence>
<reference evidence="1 2" key="1">
    <citation type="submission" date="2018-10" db="EMBL/GenBank/DDBJ databases">
        <title>Oceanobacillus sp. YLB-02 draft genome.</title>
        <authorList>
            <person name="Yu L."/>
        </authorList>
    </citation>
    <scope>NUCLEOTIDE SEQUENCE [LARGE SCALE GENOMIC DNA]</scope>
    <source>
        <strain evidence="1 2">YLB-02</strain>
    </source>
</reference>
<dbReference type="PROSITE" id="PS01229">
    <property type="entry name" value="COF_2"/>
    <property type="match status" value="1"/>
</dbReference>
<dbReference type="AlphaFoldDB" id="A0A498DRX4"/>
<dbReference type="RefSeq" id="WP_121520217.1">
    <property type="nucleotide sequence ID" value="NZ_RCHR01000001.1"/>
</dbReference>
<dbReference type="InterPro" id="IPR006379">
    <property type="entry name" value="HAD-SF_hydro_IIB"/>
</dbReference>
<dbReference type="Gene3D" id="3.30.1240.10">
    <property type="match status" value="1"/>
</dbReference>
<dbReference type="GO" id="GO:0016791">
    <property type="term" value="F:phosphatase activity"/>
    <property type="evidence" value="ECO:0007669"/>
    <property type="project" value="UniProtKB-ARBA"/>
</dbReference>
<protein>
    <submittedName>
        <fullName evidence="1">HAD family hydrolase</fullName>
    </submittedName>
</protein>
<dbReference type="SUPFAM" id="SSF56784">
    <property type="entry name" value="HAD-like"/>
    <property type="match status" value="1"/>
</dbReference>
<dbReference type="PROSITE" id="PS01228">
    <property type="entry name" value="COF_1"/>
    <property type="match status" value="1"/>
</dbReference>
<dbReference type="SFLD" id="SFLDG01140">
    <property type="entry name" value="C2.B:_Phosphomannomutase_and_P"/>
    <property type="match status" value="1"/>
</dbReference>
<organism evidence="1 2">
    <name type="scientific">Oceanobacillus piezotolerans</name>
    <dbReference type="NCBI Taxonomy" id="2448030"/>
    <lineage>
        <taxon>Bacteria</taxon>
        <taxon>Bacillati</taxon>
        <taxon>Bacillota</taxon>
        <taxon>Bacilli</taxon>
        <taxon>Bacillales</taxon>
        <taxon>Bacillaceae</taxon>
        <taxon>Oceanobacillus</taxon>
    </lineage>
</organism>
<keyword evidence="2" id="KW-1185">Reference proteome</keyword>
<dbReference type="OrthoDB" id="9790031at2"/>
<name>A0A498DRX4_9BACI</name>
<dbReference type="SFLD" id="SFLDS00003">
    <property type="entry name" value="Haloacid_Dehalogenase"/>
    <property type="match status" value="1"/>
</dbReference>
<dbReference type="EMBL" id="RCHR01000001">
    <property type="protein sequence ID" value="RLL47737.1"/>
    <property type="molecule type" value="Genomic_DNA"/>
</dbReference>
<dbReference type="InterPro" id="IPR023214">
    <property type="entry name" value="HAD_sf"/>
</dbReference>
<dbReference type="PANTHER" id="PTHR10000">
    <property type="entry name" value="PHOSPHOSERINE PHOSPHATASE"/>
    <property type="match status" value="1"/>
</dbReference>